<keyword evidence="1" id="KW-0732">Signal</keyword>
<feature type="chain" id="PRO_5044783628" evidence="1">
    <location>
        <begin position="21"/>
        <end position="401"/>
    </location>
</feature>
<dbReference type="Proteomes" id="UP001620626">
    <property type="component" value="Unassembled WGS sequence"/>
</dbReference>
<evidence type="ECO:0000313" key="2">
    <source>
        <dbReference type="EMBL" id="KAL3095678.1"/>
    </source>
</evidence>
<keyword evidence="3" id="KW-1185">Reference proteome</keyword>
<protein>
    <submittedName>
        <fullName evidence="2">Uncharacterized protein</fullName>
    </submittedName>
</protein>
<comment type="caution">
    <text evidence="2">The sequence shown here is derived from an EMBL/GenBank/DDBJ whole genome shotgun (WGS) entry which is preliminary data.</text>
</comment>
<sequence>MIIIIILFIIFPLNLPFTIGQKHVHLTNGKNGLNIVLYHAPEQCESKGTNEKAFGIEFRLPEAGGHCDDGLLICYPSYLQSQPDKGNFQLKGTFIVGEEKDNQITNACDQMTEKTVKWHGIKVRTEPTNGPNAIGMRKTILEASVVGQTIDLGVVNRSHFLLRFDGNLKDSFTVLSPQINDASFLAKNSESQTDYLANLKNSAFLGEFSGLWLLGLDMVPMTGQQTVQLHVSRECNCAMEAWFIQPTDSNKTIDPKVPTVGSEACPPFSTDQTFALTGRISLFNVSFTALTAANLSNITVKLLDENKKTVAYFTIGENTIDASFKGNRKTYQNKLQMSKGSTLLRLTILFPKKPLHGAVHVHLNDDLIVFSPWQNQKLKNYSIKWITIQGELKLLREPAHL</sequence>
<dbReference type="EMBL" id="JBICBT010000877">
    <property type="protein sequence ID" value="KAL3095678.1"/>
    <property type="molecule type" value="Genomic_DNA"/>
</dbReference>
<reference evidence="2 3" key="1">
    <citation type="submission" date="2024-10" db="EMBL/GenBank/DDBJ databases">
        <authorList>
            <person name="Kim D."/>
        </authorList>
    </citation>
    <scope>NUCLEOTIDE SEQUENCE [LARGE SCALE GENOMIC DNA]</scope>
    <source>
        <strain evidence="2">BH-2024</strain>
    </source>
</reference>
<evidence type="ECO:0000313" key="3">
    <source>
        <dbReference type="Proteomes" id="UP001620626"/>
    </source>
</evidence>
<name>A0ABD2JZ52_9BILA</name>
<evidence type="ECO:0000256" key="1">
    <source>
        <dbReference type="SAM" id="SignalP"/>
    </source>
</evidence>
<gene>
    <name evidence="2" type="ORF">niasHT_023353</name>
</gene>
<organism evidence="2 3">
    <name type="scientific">Heterodera trifolii</name>
    <dbReference type="NCBI Taxonomy" id="157864"/>
    <lineage>
        <taxon>Eukaryota</taxon>
        <taxon>Metazoa</taxon>
        <taxon>Ecdysozoa</taxon>
        <taxon>Nematoda</taxon>
        <taxon>Chromadorea</taxon>
        <taxon>Rhabditida</taxon>
        <taxon>Tylenchina</taxon>
        <taxon>Tylenchomorpha</taxon>
        <taxon>Tylenchoidea</taxon>
        <taxon>Heteroderidae</taxon>
        <taxon>Heteroderinae</taxon>
        <taxon>Heterodera</taxon>
    </lineage>
</organism>
<accession>A0ABD2JZ52</accession>
<dbReference type="AlphaFoldDB" id="A0ABD2JZ52"/>
<feature type="signal peptide" evidence="1">
    <location>
        <begin position="1"/>
        <end position="20"/>
    </location>
</feature>
<proteinExistence type="predicted"/>